<accession>A0A2T7PK14</accession>
<feature type="compositionally biased region" description="Basic and acidic residues" evidence="11">
    <location>
        <begin position="704"/>
        <end position="719"/>
    </location>
</feature>
<dbReference type="InterPro" id="IPR040626">
    <property type="entry name" value="Pepdidase_M14_N"/>
</dbReference>
<evidence type="ECO:0000256" key="10">
    <source>
        <dbReference type="SAM" id="Coils"/>
    </source>
</evidence>
<dbReference type="GO" id="GO:0008270">
    <property type="term" value="F:zinc ion binding"/>
    <property type="evidence" value="ECO:0007669"/>
    <property type="project" value="InterPro"/>
</dbReference>
<dbReference type="PANTHER" id="PTHR12756">
    <property type="entry name" value="CYTOSOLIC CARBOXYPEPTIDASE"/>
    <property type="match status" value="1"/>
</dbReference>
<dbReference type="SUPFAM" id="SSF53187">
    <property type="entry name" value="Zn-dependent exopeptidases"/>
    <property type="match status" value="1"/>
</dbReference>
<evidence type="ECO:0000256" key="9">
    <source>
        <dbReference type="PROSITE-ProRule" id="PRU01379"/>
    </source>
</evidence>
<dbReference type="InterPro" id="IPR000834">
    <property type="entry name" value="Peptidase_M14"/>
</dbReference>
<keyword evidence="6" id="KW-0378">Hydrolase</keyword>
<dbReference type="OrthoDB" id="10253041at2759"/>
<dbReference type="PROSITE" id="PS52035">
    <property type="entry name" value="PEPTIDASE_M14"/>
    <property type="match status" value="1"/>
</dbReference>
<feature type="compositionally biased region" description="Basic residues" evidence="11">
    <location>
        <begin position="1069"/>
        <end position="1081"/>
    </location>
</feature>
<evidence type="ECO:0000313" key="14">
    <source>
        <dbReference type="Proteomes" id="UP000245119"/>
    </source>
</evidence>
<name>A0A2T7PK14_POMCA</name>
<keyword evidence="7" id="KW-0862">Zinc</keyword>
<protein>
    <recommendedName>
        <fullName evidence="12">Peptidase M14 domain-containing protein</fullName>
    </recommendedName>
</protein>
<keyword evidence="14" id="KW-1185">Reference proteome</keyword>
<feature type="compositionally biased region" description="Basic and acidic residues" evidence="11">
    <location>
        <begin position="1294"/>
        <end position="1310"/>
    </location>
</feature>
<dbReference type="Proteomes" id="UP000245119">
    <property type="component" value="Linkage Group LG3"/>
</dbReference>
<feature type="region of interest" description="Disordered" evidence="11">
    <location>
        <begin position="1058"/>
        <end position="1128"/>
    </location>
</feature>
<evidence type="ECO:0000256" key="4">
    <source>
        <dbReference type="ARBA" id="ARBA00022670"/>
    </source>
</evidence>
<evidence type="ECO:0000256" key="8">
    <source>
        <dbReference type="ARBA" id="ARBA00023049"/>
    </source>
</evidence>
<comment type="similarity">
    <text evidence="2 9">Belongs to the peptidase M14 family.</text>
</comment>
<feature type="compositionally biased region" description="Basic residues" evidence="11">
    <location>
        <begin position="693"/>
        <end position="703"/>
    </location>
</feature>
<gene>
    <name evidence="13" type="ORF">C0Q70_04994</name>
</gene>
<dbReference type="CDD" id="cd06907">
    <property type="entry name" value="M14_AGBL2-3_like"/>
    <property type="match status" value="1"/>
</dbReference>
<dbReference type="EMBL" id="PZQS01000003">
    <property type="protein sequence ID" value="PVD33734.1"/>
    <property type="molecule type" value="Genomic_DNA"/>
</dbReference>
<evidence type="ECO:0000313" key="13">
    <source>
        <dbReference type="EMBL" id="PVD33734.1"/>
    </source>
</evidence>
<dbReference type="GO" id="GO:0006508">
    <property type="term" value="P:proteolysis"/>
    <property type="evidence" value="ECO:0007669"/>
    <property type="project" value="UniProtKB-KW"/>
</dbReference>
<feature type="compositionally biased region" description="Polar residues" evidence="11">
    <location>
        <begin position="733"/>
        <end position="756"/>
    </location>
</feature>
<sequence>MLLFQMKMWLEEEQTGEQDYYANPYESFIKRHLKNSYGYFTGKNQNYRNGFQQYKEWEKTFAFGEGSSSSEECDLDSDDEKSAIDNRQEDIRTTQVIYSCESGRMVPRLREPRNLYALNKELGPQQAARWPSEIQVLKDRISHLYYVPPEPEPCYKPTGMERTPMCRGEEGGGKVVFEYDPKLRCFMRSCVGGSRNGTSKCAVELESENDTTLIFESRFESGNLAKAVKVGDYEYELWLRYDLYTDKHTQWFYFSFSNTRPNVQYRFTIVNLLKPDSLYNNGMRPLMYSDKEANLKKVGWIRGGQDIKYYRNNLRYMTSKGEKSYFSLTWTAVLAHENDTVYWAHCYPYTYTDLQDYLMELQNDPAKSRICKQRILCRSLAGNLVYILTISSPSQNLEDMKHKKAVVITSRVHPGESNSSWMMKGLLDYLTGNSPDAKLLRDTFIFKIIPMLNPDGVIVGNYRCSLAGRDLNRQYKSVLKYAYPCVVHTRNMIRKLLQERDIIVYCDLHGHSRRQNVFIYGCEQRFGSNRRLHERIFPCMLHKNAPDKFSFDSCKFKVQKIKEGTGRVVMWNMGIMNSYTMEATFCGSSLGRKKGFHFSVADFEAMGYHFCDTLLDYCDPDNTKYAKILENLENRMKMAILAKLGRDSANDINLDDIQLSDYNFGDVESSDMGSNSSDSDGPPIHMQYQAERMKKKKKKLKSRKDRDKGRLSGAEESKKPVAAPQIVEEKSSKPNSEQVSKQSKVGSQPLRYSTLSGKRPRSNDERTGSGIPIFVQERVEERQQKRQQDYLEALASTYVQHGFPIDKEPESGGQQPIPLSMEGLCAHHGQILAAHLAGGASLGRQGSLGSAQIQSRGYTTSFPAELHSSSLLQSPVYQGEQDFHKEQPYRLAPRVLHHSYWVQMNPLRNISGDSAFKVWKLISRRQVESQELTPVMDGLTTLTPLDEFVRSQIIPSQSISPLERRPPSKPHLLEVSAAQQRQQDTIREAGSMQNHANVISRTQEHKSGSSGKNQYPRTQVPYATAVGYKGSTSSSIFAQPMSLQGQATADYLPAQAESIGGRHVQSSHSQRHNQGGRKSRCGMRDDDEEENDGTLKPHTLGSSLFNDLDSNLTKRPPRIKPAHTSQEMADAVAGIRKLQQSLQQHPHATAATVTSATGSENLDSIIQLITEFSTKKGTYIHQLIKETGDDIQDLTNEIQEKIENKLQEMRELQHHQVSATAPNKTEKTLMRAKAEGQKMNIQGTGEKSIAADLKQQTILASTQHAAKSGKNPSVHTLKQEELVETFSILPPHLGESRKREGSAHSSSNRDEFALLPGIEAGEYVQTGKAIPTKISLMICSDHKDGGDNTPKAQQFLPLYRSVRAPFFRNYTRRK</sequence>
<evidence type="ECO:0000256" key="3">
    <source>
        <dbReference type="ARBA" id="ARBA00022645"/>
    </source>
</evidence>
<dbReference type="PANTHER" id="PTHR12756:SF45">
    <property type="entry name" value="CYTOSOLIC CARBOXYPEPTIDASE NNA1"/>
    <property type="match status" value="1"/>
</dbReference>
<evidence type="ECO:0000256" key="11">
    <source>
        <dbReference type="SAM" id="MobiDB-lite"/>
    </source>
</evidence>
<dbReference type="InterPro" id="IPR050821">
    <property type="entry name" value="Cytosolic_carboxypeptidase"/>
</dbReference>
<dbReference type="GO" id="GO:0004181">
    <property type="term" value="F:metallocarboxypeptidase activity"/>
    <property type="evidence" value="ECO:0007669"/>
    <property type="project" value="InterPro"/>
</dbReference>
<proteinExistence type="inferred from homology"/>
<evidence type="ECO:0000256" key="2">
    <source>
        <dbReference type="ARBA" id="ARBA00005988"/>
    </source>
</evidence>
<comment type="cofactor">
    <cofactor evidence="1">
        <name>Zn(2+)</name>
        <dbReference type="ChEBI" id="CHEBI:29105"/>
    </cofactor>
</comment>
<keyword evidence="10" id="KW-0175">Coiled coil</keyword>
<keyword evidence="8" id="KW-0482">Metalloprotease</keyword>
<evidence type="ECO:0000256" key="1">
    <source>
        <dbReference type="ARBA" id="ARBA00001947"/>
    </source>
</evidence>
<feature type="region of interest" description="Disordered" evidence="11">
    <location>
        <begin position="1289"/>
        <end position="1310"/>
    </location>
</feature>
<evidence type="ECO:0000256" key="5">
    <source>
        <dbReference type="ARBA" id="ARBA00022723"/>
    </source>
</evidence>
<feature type="compositionally biased region" description="Polar residues" evidence="11">
    <location>
        <begin position="1100"/>
        <end position="1113"/>
    </location>
</feature>
<feature type="active site" description="Proton donor/acceptor" evidence="9">
    <location>
        <position position="582"/>
    </location>
</feature>
<feature type="coiled-coil region" evidence="10">
    <location>
        <begin position="1184"/>
        <end position="1215"/>
    </location>
</feature>
<dbReference type="FunFam" id="3.40.630.10:FF:000011">
    <property type="entry name" value="cytosolic carboxypeptidase 2 isoform X1"/>
    <property type="match status" value="1"/>
</dbReference>
<keyword evidence="3" id="KW-0121">Carboxypeptidase</keyword>
<dbReference type="Gene3D" id="2.60.40.3120">
    <property type="match status" value="1"/>
</dbReference>
<comment type="caution">
    <text evidence="13">The sequence shown here is derived from an EMBL/GenBank/DDBJ whole genome shotgun (WGS) entry which is preliminary data.</text>
</comment>
<organism evidence="13 14">
    <name type="scientific">Pomacea canaliculata</name>
    <name type="common">Golden apple snail</name>
    <dbReference type="NCBI Taxonomy" id="400727"/>
    <lineage>
        <taxon>Eukaryota</taxon>
        <taxon>Metazoa</taxon>
        <taxon>Spiralia</taxon>
        <taxon>Lophotrochozoa</taxon>
        <taxon>Mollusca</taxon>
        <taxon>Gastropoda</taxon>
        <taxon>Caenogastropoda</taxon>
        <taxon>Architaenioglossa</taxon>
        <taxon>Ampullarioidea</taxon>
        <taxon>Ampullariidae</taxon>
        <taxon>Pomacea</taxon>
    </lineage>
</organism>
<dbReference type="Pfam" id="PF18027">
    <property type="entry name" value="Pepdidase_M14_N"/>
    <property type="match status" value="1"/>
</dbReference>
<evidence type="ECO:0000256" key="7">
    <source>
        <dbReference type="ARBA" id="ARBA00022833"/>
    </source>
</evidence>
<dbReference type="Gene3D" id="3.40.630.10">
    <property type="entry name" value="Zn peptidases"/>
    <property type="match status" value="1"/>
</dbReference>
<evidence type="ECO:0000259" key="12">
    <source>
        <dbReference type="PROSITE" id="PS52035"/>
    </source>
</evidence>
<feature type="region of interest" description="Disordered" evidence="11">
    <location>
        <begin position="691"/>
        <end position="774"/>
    </location>
</feature>
<evidence type="ECO:0000256" key="6">
    <source>
        <dbReference type="ARBA" id="ARBA00022801"/>
    </source>
</evidence>
<keyword evidence="5" id="KW-0479">Metal-binding</keyword>
<dbReference type="Pfam" id="PF00246">
    <property type="entry name" value="Peptidase_M14"/>
    <property type="match status" value="1"/>
</dbReference>
<reference evidence="13 14" key="1">
    <citation type="submission" date="2018-04" db="EMBL/GenBank/DDBJ databases">
        <title>The genome of golden apple snail Pomacea canaliculata provides insight into stress tolerance and invasive adaptation.</title>
        <authorList>
            <person name="Liu C."/>
            <person name="Liu B."/>
            <person name="Ren Y."/>
            <person name="Zhang Y."/>
            <person name="Wang H."/>
            <person name="Li S."/>
            <person name="Jiang F."/>
            <person name="Yin L."/>
            <person name="Zhang G."/>
            <person name="Qian W."/>
            <person name="Fan W."/>
        </authorList>
    </citation>
    <scope>NUCLEOTIDE SEQUENCE [LARGE SCALE GENOMIC DNA]</scope>
    <source>
        <strain evidence="13">SZHN2017</strain>
        <tissue evidence="13">Muscle</tissue>
    </source>
</reference>
<keyword evidence="4" id="KW-0645">Protease</keyword>
<feature type="domain" description="Peptidase M14" evidence="12">
    <location>
        <begin position="347"/>
        <end position="618"/>
    </location>
</feature>